<accession>A0AAD8C783</accession>
<dbReference type="Proteomes" id="UP001233172">
    <property type="component" value="Unassembled WGS sequence"/>
</dbReference>
<evidence type="ECO:0000256" key="2">
    <source>
        <dbReference type="ARBA" id="ARBA00023157"/>
    </source>
</evidence>
<evidence type="ECO:0000256" key="1">
    <source>
        <dbReference type="ARBA" id="ARBA00022734"/>
    </source>
</evidence>
<keyword evidence="2" id="KW-1015">Disulfide bond</keyword>
<evidence type="ECO:0000259" key="3">
    <source>
        <dbReference type="PROSITE" id="PS50041"/>
    </source>
</evidence>
<feature type="domain" description="C-type lectin" evidence="3">
    <location>
        <begin position="262"/>
        <end position="355"/>
    </location>
</feature>
<dbReference type="InterPro" id="IPR016187">
    <property type="entry name" value="CTDL_fold"/>
</dbReference>
<dbReference type="PROSITE" id="PS50041">
    <property type="entry name" value="C_TYPE_LECTIN_2"/>
    <property type="match status" value="2"/>
</dbReference>
<dbReference type="SMART" id="SM00034">
    <property type="entry name" value="CLECT"/>
    <property type="match status" value="2"/>
</dbReference>
<organism evidence="4 5">
    <name type="scientific">Biomphalaria pfeifferi</name>
    <name type="common">Bloodfluke planorb</name>
    <name type="synonym">Freshwater snail</name>
    <dbReference type="NCBI Taxonomy" id="112525"/>
    <lineage>
        <taxon>Eukaryota</taxon>
        <taxon>Metazoa</taxon>
        <taxon>Spiralia</taxon>
        <taxon>Lophotrochozoa</taxon>
        <taxon>Mollusca</taxon>
        <taxon>Gastropoda</taxon>
        <taxon>Heterobranchia</taxon>
        <taxon>Euthyneura</taxon>
        <taxon>Panpulmonata</taxon>
        <taxon>Hygrophila</taxon>
        <taxon>Lymnaeoidea</taxon>
        <taxon>Planorbidae</taxon>
        <taxon>Biomphalaria</taxon>
    </lineage>
</organism>
<proteinExistence type="predicted"/>
<dbReference type="PANTHER" id="PTHR46746:SF9">
    <property type="entry name" value="CD209 ANTIGEN-LIKE PROTEIN C-LIKE"/>
    <property type="match status" value="1"/>
</dbReference>
<dbReference type="Gene3D" id="3.10.100.10">
    <property type="entry name" value="Mannose-Binding Protein A, subunit A"/>
    <property type="match status" value="2"/>
</dbReference>
<dbReference type="InterPro" id="IPR016186">
    <property type="entry name" value="C-type_lectin-like/link_sf"/>
</dbReference>
<dbReference type="EMBL" id="JASAOG010000006">
    <property type="protein sequence ID" value="KAK0067722.1"/>
    <property type="molecule type" value="Genomic_DNA"/>
</dbReference>
<dbReference type="SUPFAM" id="SSF56436">
    <property type="entry name" value="C-type lectin-like"/>
    <property type="match status" value="2"/>
</dbReference>
<keyword evidence="5" id="KW-1185">Reference proteome</keyword>
<sequence length="355" mass="40535">HISVSNVTTYSTKEIYISCNTNDSFRLYIKGSVIACVWLSSSVSSYTTARNNCNAMSTHLYTIKTLEKLQILQENYVSNGKIWIGLNDIVEEGVYRWEDDDSICDDSCKTMIHAQNEPNNYGNSEDCNVFNCNAAMCQCDRKTTTVCTMLSFKWLNIHIVFFFHILNSHKYLATTMTSVHIQKSERNDLVILNSTLLYATSHLDCARKCLLSSSCYCYYFNIQEKTCDIGKCSINHLNVVPTKDIYIPCEFNKGFQFVTIGGARECLSVSTKKYDYITARDDCRSKSSHLYTIHNITKLTWLQSTFGNTNIWVGLNDIDVENTFRWEDDNSVISGYLKGSIFTPGKLTCYKAYIN</sequence>
<keyword evidence="1" id="KW-0430">Lectin</keyword>
<reference evidence="4" key="1">
    <citation type="journal article" date="2023" name="PLoS Negl. Trop. Dis.">
        <title>A genome sequence for Biomphalaria pfeifferi, the major vector snail for the human-infecting parasite Schistosoma mansoni.</title>
        <authorList>
            <person name="Bu L."/>
            <person name="Lu L."/>
            <person name="Laidemitt M.R."/>
            <person name="Zhang S.M."/>
            <person name="Mutuku M."/>
            <person name="Mkoji G."/>
            <person name="Steinauer M."/>
            <person name="Loker E.S."/>
        </authorList>
    </citation>
    <scope>NUCLEOTIDE SEQUENCE</scope>
    <source>
        <strain evidence="4">KasaAsao</strain>
    </source>
</reference>
<gene>
    <name evidence="4" type="ORF">Bpfe_002563</name>
</gene>
<feature type="non-terminal residue" evidence="4">
    <location>
        <position position="1"/>
    </location>
</feature>
<dbReference type="InterPro" id="IPR001304">
    <property type="entry name" value="C-type_lectin-like"/>
</dbReference>
<name>A0AAD8C783_BIOPF</name>
<dbReference type="CDD" id="cd00037">
    <property type="entry name" value="CLECT"/>
    <property type="match status" value="1"/>
</dbReference>
<dbReference type="GO" id="GO:0030246">
    <property type="term" value="F:carbohydrate binding"/>
    <property type="evidence" value="ECO:0007669"/>
    <property type="project" value="UniProtKB-KW"/>
</dbReference>
<evidence type="ECO:0000313" key="5">
    <source>
        <dbReference type="Proteomes" id="UP001233172"/>
    </source>
</evidence>
<dbReference type="AlphaFoldDB" id="A0AAD8C783"/>
<evidence type="ECO:0000313" key="4">
    <source>
        <dbReference type="EMBL" id="KAK0067722.1"/>
    </source>
</evidence>
<comment type="caution">
    <text evidence="4">The sequence shown here is derived from an EMBL/GenBank/DDBJ whole genome shotgun (WGS) entry which is preliminary data.</text>
</comment>
<protein>
    <submittedName>
        <fullName evidence="4">C-type lectin domain family 4 member M</fullName>
    </submittedName>
</protein>
<dbReference type="Pfam" id="PF00059">
    <property type="entry name" value="Lectin_C"/>
    <property type="match status" value="2"/>
</dbReference>
<feature type="domain" description="C-type lectin" evidence="3">
    <location>
        <begin position="36"/>
        <end position="148"/>
    </location>
</feature>
<reference evidence="4" key="2">
    <citation type="submission" date="2023-04" db="EMBL/GenBank/DDBJ databases">
        <authorList>
            <person name="Bu L."/>
            <person name="Lu L."/>
            <person name="Laidemitt M.R."/>
            <person name="Zhang S.M."/>
            <person name="Mutuku M."/>
            <person name="Mkoji G."/>
            <person name="Steinauer M."/>
            <person name="Loker E.S."/>
        </authorList>
    </citation>
    <scope>NUCLEOTIDE SEQUENCE</scope>
    <source>
        <strain evidence="4">KasaAsao</strain>
        <tissue evidence="4">Whole Snail</tissue>
    </source>
</reference>
<dbReference type="InterPro" id="IPR051379">
    <property type="entry name" value="C-type_Lectin_Receptor_IMM"/>
</dbReference>
<dbReference type="PANTHER" id="PTHR46746">
    <property type="entry name" value="KILLER CELL LECTIN-LIKE RECEPTOR SUBFAMILY F MEMBER 2"/>
    <property type="match status" value="1"/>
</dbReference>